<gene>
    <name evidence="4" type="ORF">C9374_008629</name>
</gene>
<dbReference type="SMART" id="SM00044">
    <property type="entry name" value="CYCc"/>
    <property type="match status" value="1"/>
</dbReference>
<evidence type="ECO:0000313" key="5">
    <source>
        <dbReference type="Proteomes" id="UP000816034"/>
    </source>
</evidence>
<reference evidence="4 5" key="1">
    <citation type="journal article" date="2018" name="BMC Genomics">
        <title>The genome of Naegleria lovaniensis, the basis for a comparative approach to unravel pathogenicity factors of the human pathogenic amoeba N. fowleri.</title>
        <authorList>
            <person name="Liechti N."/>
            <person name="Schurch N."/>
            <person name="Bruggmann R."/>
            <person name="Wittwer M."/>
        </authorList>
    </citation>
    <scope>NUCLEOTIDE SEQUENCE [LARGE SCALE GENOMIC DNA]</scope>
    <source>
        <strain evidence="4 5">ATCC 30569</strain>
    </source>
</reference>
<feature type="transmembrane region" description="Helical" evidence="2">
    <location>
        <begin position="439"/>
        <end position="461"/>
    </location>
</feature>
<feature type="region of interest" description="Disordered" evidence="1">
    <location>
        <begin position="20"/>
        <end position="45"/>
    </location>
</feature>
<accession>A0AA88GEJ1</accession>
<dbReference type="Pfam" id="PF00211">
    <property type="entry name" value="Guanylate_cyc"/>
    <property type="match status" value="1"/>
</dbReference>
<dbReference type="PANTHER" id="PTHR43081:SF1">
    <property type="entry name" value="ADENYLATE CYCLASE, TERMINAL-DIFFERENTIATION SPECIFIC"/>
    <property type="match status" value="1"/>
</dbReference>
<dbReference type="GO" id="GO:0035556">
    <property type="term" value="P:intracellular signal transduction"/>
    <property type="evidence" value="ECO:0007669"/>
    <property type="project" value="InterPro"/>
</dbReference>
<dbReference type="AlphaFoldDB" id="A0AA88GEJ1"/>
<dbReference type="GeneID" id="68101083"/>
<name>A0AA88GEJ1_NAELO</name>
<dbReference type="InterPro" id="IPR050697">
    <property type="entry name" value="Adenylyl/Guanylyl_Cyclase_3/4"/>
</dbReference>
<sequence>MSRVHPQVQVRRYSTSSESFYSTSEAAGQISHVPTSEQNMPSSPGREPINLISSITFKETQTNPLADLYDSSSSTVSASVFHPRISFSFRTSLLTAMIILTLTPVLILLILSISFSVFSSVNVEEGVVIEALSRADSYVSDFLNVCKRLTKIQKQLILDYYYTQHDTDDYFHGPQNYANMFKSLSLVHRHNKDAIFLVDFTPTNGEYYYVNTAASFNSSSLVMDEKTSGAMDLRLKNYDATQELYMLTHPDENTTIATLYNLTDNGVLSMKETNLPYDNWDPRGDEYYQLSLRYPYALVPINVQLQGSNIEEKVYVCFQENLYSKLNSSVYLGVTSVNVVIRELATFVKSFQVSANGFAAIMEISENLETGELRKRLVAYKDYSVLVLGDEENGFRIPNAEEIPNVFLKDILISQIPSTKAEILEKKRRVMRYVYNSNLYILSYDVVTASLNLNMQWIVFISAPEIDFNGNMVLLACLNIGVSIMAAIVTVIFVFYISSAISKPLLFFANESKAISKLEVQKGNVWKSKIREINVLSEAFSKMKTTLRSFLRFVPKQLIVEMVERGIDIKLGGAEFDNITLLFSDVEDFTKYSEQLAPIILIKQLGEYFHVMTEEIINTGGTLDKYIGDAVMAFWGAPSYLEDSQLRACTAAFKCQIRMKALREKWQEKGRAQFKCRIGLHSGSCVIGNLGSIWRIQYTAIGDNVNLASRLESLNKSYATEVLVSEVVASKPDVQKEFIFRKIDTVSVKGKSVGCTVYELISDQKSRSNYEHRIKLVQPYEDALNEYLAGQFTKALTSFKTKCVPLDPTDKATQTMMDRCAHYIVSPPDVWDGVHRNHEK</sequence>
<dbReference type="SUPFAM" id="SSF55073">
    <property type="entry name" value="Nucleotide cyclase"/>
    <property type="match status" value="1"/>
</dbReference>
<dbReference type="RefSeq" id="XP_044545269.1">
    <property type="nucleotide sequence ID" value="XM_044698726.1"/>
</dbReference>
<keyword evidence="2" id="KW-0812">Transmembrane</keyword>
<protein>
    <recommendedName>
        <fullName evidence="3">Guanylate cyclase domain-containing protein</fullName>
    </recommendedName>
</protein>
<dbReference type="EMBL" id="PYSW02000035">
    <property type="protein sequence ID" value="KAG2378007.1"/>
    <property type="molecule type" value="Genomic_DNA"/>
</dbReference>
<organism evidence="4 5">
    <name type="scientific">Naegleria lovaniensis</name>
    <name type="common">Amoeba</name>
    <dbReference type="NCBI Taxonomy" id="51637"/>
    <lineage>
        <taxon>Eukaryota</taxon>
        <taxon>Discoba</taxon>
        <taxon>Heterolobosea</taxon>
        <taxon>Tetramitia</taxon>
        <taxon>Eutetramitia</taxon>
        <taxon>Vahlkampfiidae</taxon>
        <taxon>Naegleria</taxon>
    </lineage>
</organism>
<feature type="compositionally biased region" description="Polar residues" evidence="1">
    <location>
        <begin position="32"/>
        <end position="42"/>
    </location>
</feature>
<keyword evidence="5" id="KW-1185">Reference proteome</keyword>
<keyword evidence="2" id="KW-1133">Transmembrane helix</keyword>
<proteinExistence type="predicted"/>
<dbReference type="Gene3D" id="3.30.70.1230">
    <property type="entry name" value="Nucleotide cyclase"/>
    <property type="match status" value="1"/>
</dbReference>
<dbReference type="Gene3D" id="6.10.340.10">
    <property type="match status" value="1"/>
</dbReference>
<feature type="domain" description="Guanylate cyclase" evidence="3">
    <location>
        <begin position="580"/>
        <end position="712"/>
    </location>
</feature>
<evidence type="ECO:0000259" key="3">
    <source>
        <dbReference type="PROSITE" id="PS50125"/>
    </source>
</evidence>
<evidence type="ECO:0000313" key="4">
    <source>
        <dbReference type="EMBL" id="KAG2378007.1"/>
    </source>
</evidence>
<evidence type="ECO:0000256" key="2">
    <source>
        <dbReference type="SAM" id="Phobius"/>
    </source>
</evidence>
<dbReference type="PROSITE" id="PS50125">
    <property type="entry name" value="GUANYLATE_CYCLASE_2"/>
    <property type="match status" value="1"/>
</dbReference>
<dbReference type="PANTHER" id="PTHR43081">
    <property type="entry name" value="ADENYLATE CYCLASE, TERMINAL-DIFFERENTIATION SPECIFIC-RELATED"/>
    <property type="match status" value="1"/>
</dbReference>
<comment type="caution">
    <text evidence="4">The sequence shown here is derived from an EMBL/GenBank/DDBJ whole genome shotgun (WGS) entry which is preliminary data.</text>
</comment>
<feature type="transmembrane region" description="Helical" evidence="2">
    <location>
        <begin position="93"/>
        <end position="118"/>
    </location>
</feature>
<dbReference type="GO" id="GO:0006171">
    <property type="term" value="P:cAMP biosynthetic process"/>
    <property type="evidence" value="ECO:0007669"/>
    <property type="project" value="TreeGrafter"/>
</dbReference>
<keyword evidence="2" id="KW-0472">Membrane</keyword>
<dbReference type="InterPro" id="IPR029787">
    <property type="entry name" value="Nucleotide_cyclase"/>
</dbReference>
<feature type="transmembrane region" description="Helical" evidence="2">
    <location>
        <begin position="473"/>
        <end position="497"/>
    </location>
</feature>
<dbReference type="CDD" id="cd07302">
    <property type="entry name" value="CHD"/>
    <property type="match status" value="1"/>
</dbReference>
<evidence type="ECO:0000256" key="1">
    <source>
        <dbReference type="SAM" id="MobiDB-lite"/>
    </source>
</evidence>
<dbReference type="Proteomes" id="UP000816034">
    <property type="component" value="Unassembled WGS sequence"/>
</dbReference>
<dbReference type="InterPro" id="IPR001054">
    <property type="entry name" value="A/G_cyclase"/>
</dbReference>